<evidence type="ECO:0000313" key="14">
    <source>
        <dbReference type="EMBL" id="CEA06938.1"/>
    </source>
</evidence>
<dbReference type="PATRIC" id="fig|1461584.3.peg.239"/>
<keyword evidence="9" id="KW-0406">Ion transport</keyword>
<keyword evidence="10 13" id="KW-0472">Membrane</keyword>
<dbReference type="Pfam" id="PF06736">
    <property type="entry name" value="TMEM175"/>
    <property type="match status" value="1"/>
</dbReference>
<evidence type="ECO:0000256" key="6">
    <source>
        <dbReference type="ARBA" id="ARBA00022826"/>
    </source>
</evidence>
<dbReference type="GO" id="GO:0005267">
    <property type="term" value="F:potassium channel activity"/>
    <property type="evidence" value="ECO:0007669"/>
    <property type="project" value="UniProtKB-KW"/>
</dbReference>
<feature type="transmembrane region" description="Helical" evidence="13">
    <location>
        <begin position="21"/>
        <end position="39"/>
    </location>
</feature>
<sequence>MDGSRNRIFREEFSSGDSLDRTASFSDAIFAVAMTLLAVGIDVPRVPAAELPGAVADQLPQFGAYALSFVVTGAYWLSHHRMIRVLSGYTPAFQRLNLLLLLFVALIGYATDMLVFHGDQFLGLAIYAGTVALIGGVDALMWLYCKRRHLFKPQYDERLLGTAWQHAAVAPLVFLLSVPIALASPTAAQLSWLAIPAVNIVLGLLGSRQLQT</sequence>
<organism evidence="14">
    <name type="scientific">Arthrobacter saudimassiliensis</name>
    <dbReference type="NCBI Taxonomy" id="1461584"/>
    <lineage>
        <taxon>Bacteria</taxon>
        <taxon>Bacillati</taxon>
        <taxon>Actinomycetota</taxon>
        <taxon>Actinomycetes</taxon>
        <taxon>Micrococcales</taxon>
        <taxon>Micrococcaceae</taxon>
        <taxon>Arthrobacter</taxon>
    </lineage>
</organism>
<keyword evidence="5 13" id="KW-0812">Transmembrane</keyword>
<evidence type="ECO:0000256" key="12">
    <source>
        <dbReference type="ARBA" id="ARBA00034430"/>
    </source>
</evidence>
<proteinExistence type="inferred from homology"/>
<evidence type="ECO:0000256" key="2">
    <source>
        <dbReference type="ARBA" id="ARBA00006920"/>
    </source>
</evidence>
<dbReference type="AlphaFoldDB" id="A0A078MHV4"/>
<comment type="similarity">
    <text evidence="2">Belongs to the TMEM175 family.</text>
</comment>
<evidence type="ECO:0000256" key="3">
    <source>
        <dbReference type="ARBA" id="ARBA00022448"/>
    </source>
</evidence>
<feature type="transmembrane region" description="Helical" evidence="13">
    <location>
        <begin position="166"/>
        <end position="184"/>
    </location>
</feature>
<evidence type="ECO:0000256" key="11">
    <source>
        <dbReference type="ARBA" id="ARBA00023303"/>
    </source>
</evidence>
<comment type="subcellular location">
    <subcellularLocation>
        <location evidence="1">Membrane</location>
        <topology evidence="1">Multi-pass membrane protein</topology>
    </subcellularLocation>
</comment>
<feature type="transmembrane region" description="Helical" evidence="13">
    <location>
        <begin position="59"/>
        <end position="77"/>
    </location>
</feature>
<evidence type="ECO:0000256" key="4">
    <source>
        <dbReference type="ARBA" id="ARBA00022538"/>
    </source>
</evidence>
<feature type="transmembrane region" description="Helical" evidence="13">
    <location>
        <begin position="190"/>
        <end position="207"/>
    </location>
</feature>
<comment type="catalytic activity">
    <reaction evidence="12">
        <text>K(+)(in) = K(+)(out)</text>
        <dbReference type="Rhea" id="RHEA:29463"/>
        <dbReference type="ChEBI" id="CHEBI:29103"/>
    </reaction>
</comment>
<feature type="transmembrane region" description="Helical" evidence="13">
    <location>
        <begin position="124"/>
        <end position="145"/>
    </location>
</feature>
<keyword evidence="4" id="KW-0633">Potassium transport</keyword>
<gene>
    <name evidence="14" type="ORF">BN1051_00243</name>
</gene>
<evidence type="ECO:0000256" key="1">
    <source>
        <dbReference type="ARBA" id="ARBA00004141"/>
    </source>
</evidence>
<evidence type="ECO:0008006" key="15">
    <source>
        <dbReference type="Google" id="ProtNLM"/>
    </source>
</evidence>
<dbReference type="PANTHER" id="PTHR31462:SF5">
    <property type="entry name" value="ENDOSOMAL_LYSOSOMAL PROTON CHANNEL TMEM175"/>
    <property type="match status" value="1"/>
</dbReference>
<evidence type="ECO:0000256" key="8">
    <source>
        <dbReference type="ARBA" id="ARBA00022989"/>
    </source>
</evidence>
<keyword evidence="6" id="KW-0631">Potassium channel</keyword>
<evidence type="ECO:0000256" key="7">
    <source>
        <dbReference type="ARBA" id="ARBA00022958"/>
    </source>
</evidence>
<evidence type="ECO:0000256" key="10">
    <source>
        <dbReference type="ARBA" id="ARBA00023136"/>
    </source>
</evidence>
<dbReference type="GO" id="GO:0016020">
    <property type="term" value="C:membrane"/>
    <property type="evidence" value="ECO:0007669"/>
    <property type="project" value="UniProtKB-SubCell"/>
</dbReference>
<dbReference type="PANTHER" id="PTHR31462">
    <property type="entry name" value="ENDOSOMAL/LYSOSOMAL POTASSIUM CHANNEL TMEM175"/>
    <property type="match status" value="1"/>
</dbReference>
<evidence type="ECO:0000256" key="9">
    <source>
        <dbReference type="ARBA" id="ARBA00023065"/>
    </source>
</evidence>
<protein>
    <recommendedName>
        <fullName evidence="15">DUF1211 domain-containing protein</fullName>
    </recommendedName>
</protein>
<evidence type="ECO:0000256" key="5">
    <source>
        <dbReference type="ARBA" id="ARBA00022692"/>
    </source>
</evidence>
<keyword evidence="11" id="KW-0407">Ion channel</keyword>
<evidence type="ECO:0000256" key="13">
    <source>
        <dbReference type="SAM" id="Phobius"/>
    </source>
</evidence>
<keyword evidence="3" id="KW-0813">Transport</keyword>
<dbReference type="GO" id="GO:0015252">
    <property type="term" value="F:proton channel activity"/>
    <property type="evidence" value="ECO:0007669"/>
    <property type="project" value="InterPro"/>
</dbReference>
<feature type="transmembrane region" description="Helical" evidence="13">
    <location>
        <begin position="98"/>
        <end position="118"/>
    </location>
</feature>
<reference evidence="14" key="1">
    <citation type="submission" date="2014-07" db="EMBL/GenBank/DDBJ databases">
        <authorList>
            <person name="Urmite Genomes Urmite Genomes"/>
        </authorList>
    </citation>
    <scope>NUCLEOTIDE SEQUENCE</scope>
    <source>
        <strain evidence="14">11W110_air</strain>
    </source>
</reference>
<keyword evidence="7" id="KW-0630">Potassium</keyword>
<keyword evidence="8 13" id="KW-1133">Transmembrane helix</keyword>
<name>A0A078MHV4_9MICC</name>
<accession>A0A078MHV4</accession>
<dbReference type="InterPro" id="IPR010617">
    <property type="entry name" value="TMEM175-like"/>
</dbReference>
<dbReference type="EMBL" id="LN483070">
    <property type="protein sequence ID" value="CEA06938.1"/>
    <property type="molecule type" value="Genomic_DNA"/>
</dbReference>